<feature type="domain" description="DUF4440" evidence="2">
    <location>
        <begin position="47"/>
        <end position="168"/>
    </location>
</feature>
<evidence type="ECO:0000313" key="4">
    <source>
        <dbReference type="Proteomes" id="UP001064632"/>
    </source>
</evidence>
<dbReference type="Proteomes" id="UP001064632">
    <property type="component" value="Chromosome"/>
</dbReference>
<dbReference type="Gene3D" id="3.10.450.50">
    <property type="match status" value="1"/>
</dbReference>
<evidence type="ECO:0000259" key="2">
    <source>
        <dbReference type="Pfam" id="PF14534"/>
    </source>
</evidence>
<dbReference type="InterPro" id="IPR027843">
    <property type="entry name" value="DUF4440"/>
</dbReference>
<evidence type="ECO:0000256" key="1">
    <source>
        <dbReference type="SAM" id="SignalP"/>
    </source>
</evidence>
<reference evidence="3" key="1">
    <citation type="submission" date="2022-09" db="EMBL/GenBank/DDBJ databases">
        <title>Tahibacter sp. nov., isolated from a fresh water.</title>
        <authorList>
            <person name="Baek J.H."/>
            <person name="Lee J.K."/>
            <person name="Kim J.M."/>
            <person name="Jeon C.O."/>
        </authorList>
    </citation>
    <scope>NUCLEOTIDE SEQUENCE</scope>
    <source>
        <strain evidence="3">W38</strain>
    </source>
</reference>
<organism evidence="3 4">
    <name type="scientific">Tahibacter amnicola</name>
    <dbReference type="NCBI Taxonomy" id="2976241"/>
    <lineage>
        <taxon>Bacteria</taxon>
        <taxon>Pseudomonadati</taxon>
        <taxon>Pseudomonadota</taxon>
        <taxon>Gammaproteobacteria</taxon>
        <taxon>Lysobacterales</taxon>
        <taxon>Rhodanobacteraceae</taxon>
        <taxon>Tahibacter</taxon>
    </lineage>
</organism>
<gene>
    <name evidence="3" type="ORF">N4264_17345</name>
</gene>
<sequence length="181" mass="20216">MHRRYLLAFLLLPSLAMGGDPLVTRTLADGHQLTDGPRSSAALEQEIRALDAQLFDAAFNHCDADRTAALVSADFEFYHDKWGQTAASGQAFIDGVRAMCERRRTGQDFLARRELIPGSLRVYPMNDYGAIETGSHRFYRVEAGKPDVLTETGQFTQLWKKEAGAWKLTRVLSFDHVLASP</sequence>
<dbReference type="InterPro" id="IPR032710">
    <property type="entry name" value="NTF2-like_dom_sf"/>
</dbReference>
<feature type="signal peptide" evidence="1">
    <location>
        <begin position="1"/>
        <end position="18"/>
    </location>
</feature>
<dbReference type="RefSeq" id="WP_261693489.1">
    <property type="nucleotide sequence ID" value="NZ_CP104694.1"/>
</dbReference>
<proteinExistence type="predicted"/>
<keyword evidence="4" id="KW-1185">Reference proteome</keyword>
<dbReference type="SUPFAM" id="SSF54427">
    <property type="entry name" value="NTF2-like"/>
    <property type="match status" value="1"/>
</dbReference>
<feature type="chain" id="PRO_5045975673" evidence="1">
    <location>
        <begin position="19"/>
        <end position="181"/>
    </location>
</feature>
<protein>
    <submittedName>
        <fullName evidence="3">Nuclear transport factor 2 family protein</fullName>
    </submittedName>
</protein>
<name>A0ABY6BDW2_9GAMM</name>
<keyword evidence="1" id="KW-0732">Signal</keyword>
<dbReference type="EMBL" id="CP104694">
    <property type="protein sequence ID" value="UXI66505.1"/>
    <property type="molecule type" value="Genomic_DNA"/>
</dbReference>
<dbReference type="Pfam" id="PF14534">
    <property type="entry name" value="DUF4440"/>
    <property type="match status" value="1"/>
</dbReference>
<evidence type="ECO:0000313" key="3">
    <source>
        <dbReference type="EMBL" id="UXI66505.1"/>
    </source>
</evidence>
<accession>A0ABY6BDW2</accession>